<feature type="transmembrane region" description="Helical" evidence="11">
    <location>
        <begin position="2433"/>
        <end position="2453"/>
    </location>
</feature>
<comment type="catalytic activity">
    <reaction evidence="9">
        <text>ATP + H2O = ADP + phosphate + H(+)</text>
        <dbReference type="Rhea" id="RHEA:13065"/>
        <dbReference type="ChEBI" id="CHEBI:15377"/>
        <dbReference type="ChEBI" id="CHEBI:15378"/>
        <dbReference type="ChEBI" id="CHEBI:30616"/>
        <dbReference type="ChEBI" id="CHEBI:43474"/>
        <dbReference type="ChEBI" id="CHEBI:456216"/>
        <dbReference type="EC" id="5.6.2.3"/>
    </reaction>
</comment>
<evidence type="ECO:0000313" key="16">
    <source>
        <dbReference type="Proteomes" id="UP000694251"/>
    </source>
</evidence>
<dbReference type="Pfam" id="PF21530">
    <property type="entry name" value="Pif1_2B_dom"/>
    <property type="match status" value="2"/>
</dbReference>
<dbReference type="FunFam" id="3.40.50.300:FF:002884">
    <property type="entry name" value="ATP-dependent DNA helicase"/>
    <property type="match status" value="2"/>
</dbReference>
<keyword evidence="9" id="KW-0227">DNA damage</keyword>
<evidence type="ECO:0000256" key="9">
    <source>
        <dbReference type="RuleBase" id="RU363044"/>
    </source>
</evidence>
<dbReference type="FunFam" id="1.20.1250.20:FF:000037">
    <property type="entry name" value="Protein NRT1/ PTR FAMILY 5.2"/>
    <property type="match status" value="1"/>
</dbReference>
<dbReference type="CDD" id="cd18809">
    <property type="entry name" value="SF1_C_RecD"/>
    <property type="match status" value="2"/>
</dbReference>
<feature type="domain" description="Helitron helicase-like" evidence="13">
    <location>
        <begin position="1"/>
        <end position="88"/>
    </location>
</feature>
<feature type="domain" description="DNA helicase Pif1-like 2B" evidence="14">
    <location>
        <begin position="1906"/>
        <end position="1952"/>
    </location>
</feature>
<dbReference type="InterPro" id="IPR025476">
    <property type="entry name" value="Helitron_helicase-like"/>
</dbReference>
<dbReference type="PANTHER" id="PTHR10492:SF101">
    <property type="entry name" value="ATP-DEPENDENT DNA HELICASE"/>
    <property type="match status" value="1"/>
</dbReference>
<feature type="transmembrane region" description="Helical" evidence="11">
    <location>
        <begin position="2232"/>
        <end position="2251"/>
    </location>
</feature>
<keyword evidence="9" id="KW-0547">Nucleotide-binding</keyword>
<evidence type="ECO:0000259" key="14">
    <source>
        <dbReference type="Pfam" id="PF21530"/>
    </source>
</evidence>
<feature type="region of interest" description="Disordered" evidence="10">
    <location>
        <begin position="239"/>
        <end position="268"/>
    </location>
</feature>
<evidence type="ECO:0000313" key="15">
    <source>
        <dbReference type="EMBL" id="KAG7563286.1"/>
    </source>
</evidence>
<keyword evidence="9" id="KW-0067">ATP-binding</keyword>
<comment type="caution">
    <text evidence="15">The sequence shown here is derived from an EMBL/GenBank/DDBJ whole genome shotgun (WGS) entry which is preliminary data.</text>
</comment>
<feature type="transmembrane region" description="Helical" evidence="11">
    <location>
        <begin position="2558"/>
        <end position="2579"/>
    </location>
</feature>
<gene>
    <name evidence="15" type="ORF">ISN44_As10g001090</name>
</gene>
<feature type="domain" description="DNA helicase Pif1-like 2B" evidence="14">
    <location>
        <begin position="891"/>
        <end position="937"/>
    </location>
</feature>
<keyword evidence="16" id="KW-1185">Reference proteome</keyword>
<dbReference type="PROSITE" id="PS01022">
    <property type="entry name" value="PTR2_1"/>
    <property type="match status" value="1"/>
</dbReference>
<evidence type="ECO:0000259" key="12">
    <source>
        <dbReference type="Pfam" id="PF05970"/>
    </source>
</evidence>
<feature type="domain" description="DNA helicase Pif1-like DEAD-box helicase" evidence="12">
    <location>
        <begin position="1589"/>
        <end position="1810"/>
    </location>
</feature>
<feature type="transmembrane region" description="Helical" evidence="11">
    <location>
        <begin position="2351"/>
        <end position="2372"/>
    </location>
</feature>
<reference evidence="15 16" key="1">
    <citation type="submission" date="2020-12" db="EMBL/GenBank/DDBJ databases">
        <title>Concerted genomic and epigenomic changes stabilize Arabidopsis allopolyploids.</title>
        <authorList>
            <person name="Chen Z."/>
        </authorList>
    </citation>
    <scope>NUCLEOTIDE SEQUENCE [LARGE SCALE GENOMIC DNA]</scope>
    <source>
        <strain evidence="15">As9502</strain>
        <tissue evidence="15">Leaf</tissue>
    </source>
</reference>
<keyword evidence="9" id="KW-0234">DNA repair</keyword>
<organism evidence="15 16">
    <name type="scientific">Arabidopsis suecica</name>
    <name type="common">Swedish thale-cress</name>
    <name type="synonym">Cardaminopsis suecica</name>
    <dbReference type="NCBI Taxonomy" id="45249"/>
    <lineage>
        <taxon>Eukaryota</taxon>
        <taxon>Viridiplantae</taxon>
        <taxon>Streptophyta</taxon>
        <taxon>Embryophyta</taxon>
        <taxon>Tracheophyta</taxon>
        <taxon>Spermatophyta</taxon>
        <taxon>Magnoliopsida</taxon>
        <taxon>eudicotyledons</taxon>
        <taxon>Gunneridae</taxon>
        <taxon>Pentapetalae</taxon>
        <taxon>rosids</taxon>
        <taxon>malvids</taxon>
        <taxon>Brassicales</taxon>
        <taxon>Brassicaceae</taxon>
        <taxon>Camelineae</taxon>
        <taxon>Arabidopsis</taxon>
    </lineage>
</organism>
<dbReference type="PANTHER" id="PTHR10492">
    <property type="match status" value="1"/>
</dbReference>
<comment type="similarity">
    <text evidence="2 8">Belongs to the major facilitator superfamily. Proton-dependent oligopeptide transporter (POT/PTR) (TC 2.A.17) family.</text>
</comment>
<dbReference type="EMBL" id="JAEFBJ010000010">
    <property type="protein sequence ID" value="KAG7563286.1"/>
    <property type="molecule type" value="Genomic_DNA"/>
</dbReference>
<dbReference type="InterPro" id="IPR000109">
    <property type="entry name" value="POT_fam"/>
</dbReference>
<dbReference type="InterPro" id="IPR018456">
    <property type="entry name" value="PTR2_symporter_CS"/>
</dbReference>
<keyword evidence="4" id="KW-0597">Phosphoprotein</keyword>
<feature type="compositionally biased region" description="Low complexity" evidence="10">
    <location>
        <begin position="242"/>
        <end position="259"/>
    </location>
</feature>
<dbReference type="InterPro" id="IPR049163">
    <property type="entry name" value="Pif1-like_2B_dom"/>
</dbReference>
<keyword evidence="9" id="KW-0378">Hydrolase</keyword>
<dbReference type="GO" id="GO:0005524">
    <property type="term" value="F:ATP binding"/>
    <property type="evidence" value="ECO:0007669"/>
    <property type="project" value="UniProtKB-KW"/>
</dbReference>
<dbReference type="GO" id="GO:0006281">
    <property type="term" value="P:DNA repair"/>
    <property type="evidence" value="ECO:0007669"/>
    <property type="project" value="UniProtKB-KW"/>
</dbReference>
<dbReference type="PROSITE" id="PS01023">
    <property type="entry name" value="PTR2_2"/>
    <property type="match status" value="1"/>
</dbReference>
<keyword evidence="9" id="KW-0347">Helicase</keyword>
<keyword evidence="3 8" id="KW-0813">Transport</keyword>
<evidence type="ECO:0000259" key="13">
    <source>
        <dbReference type="Pfam" id="PF14214"/>
    </source>
</evidence>
<feature type="domain" description="Helitron helicase-like" evidence="13">
    <location>
        <begin position="1015"/>
        <end position="1103"/>
    </location>
</feature>
<evidence type="ECO:0000256" key="7">
    <source>
        <dbReference type="ARBA" id="ARBA00023136"/>
    </source>
</evidence>
<evidence type="ECO:0000256" key="2">
    <source>
        <dbReference type="ARBA" id="ARBA00005982"/>
    </source>
</evidence>
<dbReference type="GO" id="GO:0016020">
    <property type="term" value="C:membrane"/>
    <property type="evidence" value="ECO:0007669"/>
    <property type="project" value="UniProtKB-SubCell"/>
</dbReference>
<dbReference type="Pfam" id="PF05970">
    <property type="entry name" value="PIF1"/>
    <property type="match status" value="2"/>
</dbReference>
<feature type="region of interest" description="Disordered" evidence="10">
    <location>
        <begin position="1254"/>
        <end position="1283"/>
    </location>
</feature>
<dbReference type="GO" id="GO:0016787">
    <property type="term" value="F:hydrolase activity"/>
    <property type="evidence" value="ECO:0007669"/>
    <property type="project" value="UniProtKB-KW"/>
</dbReference>
<feature type="transmembrane region" description="Helical" evidence="11">
    <location>
        <begin position="2392"/>
        <end position="2412"/>
    </location>
</feature>
<evidence type="ECO:0000256" key="4">
    <source>
        <dbReference type="ARBA" id="ARBA00022553"/>
    </source>
</evidence>
<dbReference type="GO" id="GO:0006310">
    <property type="term" value="P:DNA recombination"/>
    <property type="evidence" value="ECO:0007669"/>
    <property type="project" value="UniProtKB-KW"/>
</dbReference>
<dbReference type="Pfam" id="PF14214">
    <property type="entry name" value="Helitron_like_N"/>
    <property type="match status" value="2"/>
</dbReference>
<dbReference type="GO" id="GO:0022857">
    <property type="term" value="F:transmembrane transporter activity"/>
    <property type="evidence" value="ECO:0007669"/>
    <property type="project" value="InterPro"/>
</dbReference>
<keyword evidence="5 8" id="KW-0812">Transmembrane</keyword>
<feature type="domain" description="DNA helicase Pif1-like DEAD-box helicase" evidence="12">
    <location>
        <begin position="574"/>
        <end position="795"/>
    </location>
</feature>
<evidence type="ECO:0000256" key="1">
    <source>
        <dbReference type="ARBA" id="ARBA00004141"/>
    </source>
</evidence>
<evidence type="ECO:0000256" key="6">
    <source>
        <dbReference type="ARBA" id="ARBA00022989"/>
    </source>
</evidence>
<feature type="transmembrane region" description="Helical" evidence="11">
    <location>
        <begin position="2257"/>
        <end position="2278"/>
    </location>
</feature>
<feature type="transmembrane region" description="Helical" evidence="11">
    <location>
        <begin position="2517"/>
        <end position="2538"/>
    </location>
</feature>
<sequence length="2586" mass="292151">MAICKRYGFPDLFITFTCNPKWPEITRYCEARGLTADDRPDIVARIFKMKLDSLMKDLTERKMLGKTVASMYTVEFQKRGLPHAHILLFMDVNSKLPTADDIDKIISAEIPDKEKEPELYEVIKNSMIHGPCGSANPNSPCMVDGQCSKLYPKKHQEITKVGSDGYPVYRRRLTEDYIEKGDVKCDNRYVVPYNKKLSLRYNAHINVEWCNQNGSIKYLFKYINKGPDMVTVIVEPINQPKTGETSTGSTATGDTATTAQEPDSNEKKKDEIKDWFDCRYVSASEAVWRIFKFPIQHRSTPVLKLSFHVEGKQPVYFDPKSQIADVLDRVSNEDSQFMAWLTLNRKNAVGKNGKRARELLYAEIPAYFTWDGKNKQFKKRSRGWALGRINYVPRKMEDEYYLRVLLNIVRGPQSYDDIKTYQGVVYPSYKEACFARGILDDDQVYIDGLIELGQHSFAPVLRNVFAMMLLSMSLARPEHVWSETWHLLAEDILAMKKEEYNNPELTLTEAQIKNYTLQEIEKIMLFNGGTLEAFEHFPKPTREGIDNSNRLIVDELRYNIESNLVEQHAEWRDKLTPEQRGVYNEITGAVFNGLGGVFFVYGSGGTGKTFIWKTLAAAIRSRGLICLNVASSGIASLLLEGGRTAHSRFSIPLNPDEFSVCKIKAKSDLADLIKEASLIIWDEAPMMSKFCFEALDKSFCDIIKHAENKVFGGKVVVFGGDFRQVLPVITNAGRAEIVMSSLNSSYLWDHCKVLKLTKNMRLLNNSLSAQEAKEIQEFSDWLLAVGDGRINEPNDGEVVIDIPEDLLITEADNPIEAITREIYGDPTKLHEIRDPKFFQMRAILAPKNDDVNTINQYMLEHLDSPERIYLSADSIDPSDSDALTNPVITPDFLNSIKVSGLPNHALRLKIGAPVMLLRNIDPKGGLCNGTRLQITQLCNQIVEARVITGDRIGDIVFIPLINITPSDTKLPFKMRRRQFPLSVAFAMTINKSQGQSLERVGLYLPKPVFSHGQLYVALSRVTSKKDLFITFTCNPKWPEITRYCEARGLTADDRPDIVARIFKMKLDSLMKDLTERKMLGKTVASMYTVEFQKRGLPHAHILLFMDVNSKLPTADDIDKIISAEIPDKEKEPELYEVIKNSMIHGPCGSANPNSPCMVDGQCSKLYPKKHQEITKVGSDGYPVYRRRLTEDYIEKGDVKCDNRYVVPYNKKLSLRYNAHINVEWCNQNGSIKYLFKYINKGPDMVTVIVEPINQPKTGETSTGSTATGDTATTAQEPDSNEKKKDEIKDWFDCRYVSASEAVWRIFKFPIQHRSTPVLKLSFHVEGKQPVYFDPKSQIADVLDRVSNEDSQFMAWLTLNRKNAVGKNGKRARELLYAEIPAYFTWDGKNKQFKKRSRGWALGRINYVPRKMEDEYYLRVLLNIVRGPQSYDDIKTYQGVVYPSYKEACFARGILDDDQVYIDGLIELGQHSFAPVLRNFFAMMLLSMSLARPEHVWSETWHLLAEDILAMKKEEYNNPELTLTEAQIKNYTLQEIEKIMLFNGGTLEAFEHFPKPTREGIDNSNRLIVDELRYNIESNLVEQHAEWRDKLTPEQRGVYNEITGAVFNGLGGVFFVYGSGGTGKTFIWKTLAAAIRSRGLICLNVASSGIASLLLEGGRTAHSRFSIPLNPDEFSVCKIKAKSDLADLIKEASLIIWDEAPMMSKFCFEALDKSFCDIIKHAENKVFGGKVVVFGGDFRQVLPVITNAGRAEIVMSSLNSSYLWDHCKVLKLTKNMRLLNNSLSAQEAKEIQEFSDWLLAVGDGRINEPNDGEVVIDIPEDLLITEADNPIEAITREIYGDPTKLHEIRDPKFFQMRAILAPKNDDVNTINQYMLEHLDSPERIYLSADSIDPSDSDALTNPVITPDFLNSIKVSGLPNHALRLKIGAPVMLLRNIDPKGGLCNGTRLQITQLCNQIVEARVITGDRIGDIVFIPLINITPSDTKLPFKMRRRQFPLSVAFAMTINKSQGQSLERVGLYLPKPVFSHGQLYVALSRVTSKKERSLLEVEEVKLYAEDGSIDIHGNPPLKQTTGNWKACPFIFANECCERLAYYGIAKNLITYFTNELHETNVSAARHVMTWQGTCYITPLIGALIADAYWGRYWTIACFSAIYFTGMVALTLSASVPGLKPAECIGSLCPPATMVQSTVLFSGLYLIALGTGGIKPCVSSFGADQFDKTDPSERVRKASFFNWFYFTINIGAFVSSTVLVWIQENCGWELGFLIPTVFMGLATMSFFFGTPLYRFQKPRGSPITRVCQVLVAAYRKSNLKVPEDCKIVHTDAAIISEGDAESEPFTDPWKLCTVTQVEEVKILLRLVPIWASGIIFSVLHSQIYTLFVQQGRSMKRTIGSFEIPPATLGMFDTASVLISVPIYDRIIVPFVRRFTGLAKGFTELQRMGIGLFVSVLSLTFAAILETVRLQLARDLDLVESGDTVPLTIFWQIPQYFFMGTAGVFFFVGRIEFFYEQSPDSMRSLCSAWALLTTTLGNYLSSLIITLVAYLSGKDCWIPSENINNGHLDYFFWLLVCLGCVNVPVFVFFSVKYTHKKA</sequence>
<keyword evidence="9" id="KW-0233">DNA recombination</keyword>
<feature type="transmembrane region" description="Helical" evidence="11">
    <location>
        <begin position="2142"/>
        <end position="2161"/>
    </location>
</feature>
<comment type="subcellular location">
    <subcellularLocation>
        <location evidence="1 8">Membrane</location>
        <topology evidence="1 8">Multi-pass membrane protein</topology>
    </subcellularLocation>
</comment>
<keyword evidence="6 11" id="KW-1133">Transmembrane helix</keyword>
<dbReference type="GO" id="GO:0006857">
    <property type="term" value="P:oligopeptide transport"/>
    <property type="evidence" value="ECO:0007669"/>
    <property type="project" value="InterPro"/>
</dbReference>
<evidence type="ECO:0000256" key="8">
    <source>
        <dbReference type="RuleBase" id="RU003755"/>
    </source>
</evidence>
<proteinExistence type="inferred from homology"/>
<keyword evidence="7 11" id="KW-0472">Membrane</keyword>
<dbReference type="GO" id="GO:0043139">
    <property type="term" value="F:5'-3' DNA helicase activity"/>
    <property type="evidence" value="ECO:0007669"/>
    <property type="project" value="UniProtKB-EC"/>
</dbReference>
<dbReference type="Pfam" id="PF00854">
    <property type="entry name" value="PTR2"/>
    <property type="match status" value="1"/>
</dbReference>
<evidence type="ECO:0000256" key="11">
    <source>
        <dbReference type="SAM" id="Phobius"/>
    </source>
</evidence>
<accession>A0A8T1ZUY4</accession>
<dbReference type="GO" id="GO:0000723">
    <property type="term" value="P:telomere maintenance"/>
    <property type="evidence" value="ECO:0007669"/>
    <property type="project" value="InterPro"/>
</dbReference>
<dbReference type="InterPro" id="IPR010285">
    <property type="entry name" value="DNA_helicase_pif1-like_DEAD"/>
</dbReference>
<comment type="similarity">
    <text evidence="9">Belongs to the helicase family.</text>
</comment>
<feature type="transmembrane region" description="Helical" evidence="11">
    <location>
        <begin position="2473"/>
        <end position="2496"/>
    </location>
</feature>
<dbReference type="OrthoDB" id="1002436at2759"/>
<evidence type="ECO:0000256" key="5">
    <source>
        <dbReference type="ARBA" id="ARBA00022692"/>
    </source>
</evidence>
<dbReference type="Proteomes" id="UP000694251">
    <property type="component" value="Chromosome 10"/>
</dbReference>
<name>A0A8T1ZUY4_ARASU</name>
<feature type="compositionally biased region" description="Low complexity" evidence="10">
    <location>
        <begin position="1257"/>
        <end position="1274"/>
    </location>
</feature>
<evidence type="ECO:0000256" key="3">
    <source>
        <dbReference type="ARBA" id="ARBA00022448"/>
    </source>
</evidence>
<evidence type="ECO:0000256" key="10">
    <source>
        <dbReference type="SAM" id="MobiDB-lite"/>
    </source>
</evidence>
<comment type="cofactor">
    <cofactor evidence="9">
        <name>Mg(2+)</name>
        <dbReference type="ChEBI" id="CHEBI:18420"/>
    </cofactor>
</comment>
<protein>
    <recommendedName>
        <fullName evidence="9">ATP-dependent DNA helicase</fullName>
        <ecNumber evidence="9">5.6.2.3</ecNumber>
    </recommendedName>
</protein>
<dbReference type="EC" id="5.6.2.3" evidence="9"/>
<dbReference type="CDD" id="cd17418">
    <property type="entry name" value="MFS_NPF8"/>
    <property type="match status" value="1"/>
</dbReference>